<keyword evidence="3" id="KW-1185">Reference proteome</keyword>
<evidence type="ECO:0000256" key="1">
    <source>
        <dbReference type="SAM" id="MobiDB-lite"/>
    </source>
</evidence>
<dbReference type="PhylomeDB" id="B4KKR8"/>
<sequence>MPNEKQSKVKSPALQFSSAAGSPETKRKMLLYKQLLQREIVRDMRPRQVVNYRHPSRQQQVFES</sequence>
<dbReference type="InParanoid" id="B4KKR8"/>
<organism evidence="2 3">
    <name type="scientific">Drosophila mojavensis</name>
    <name type="common">Fruit fly</name>
    <dbReference type="NCBI Taxonomy" id="7230"/>
    <lineage>
        <taxon>Eukaryota</taxon>
        <taxon>Metazoa</taxon>
        <taxon>Ecdysozoa</taxon>
        <taxon>Arthropoda</taxon>
        <taxon>Hexapoda</taxon>
        <taxon>Insecta</taxon>
        <taxon>Pterygota</taxon>
        <taxon>Neoptera</taxon>
        <taxon>Endopterygota</taxon>
        <taxon>Diptera</taxon>
        <taxon>Brachycera</taxon>
        <taxon>Muscomorpha</taxon>
        <taxon>Ephydroidea</taxon>
        <taxon>Drosophilidae</taxon>
        <taxon>Drosophila</taxon>
    </lineage>
</organism>
<dbReference type="eggNOG" id="ENOG502RP33">
    <property type="taxonomic scope" value="Eukaryota"/>
</dbReference>
<evidence type="ECO:0000313" key="2">
    <source>
        <dbReference type="EMBL" id="EDW12732.1"/>
    </source>
</evidence>
<dbReference type="OMA" id="MPNEKQS"/>
<dbReference type="OrthoDB" id="7846605at2759"/>
<feature type="region of interest" description="Disordered" evidence="1">
    <location>
        <begin position="1"/>
        <end position="24"/>
    </location>
</feature>
<dbReference type="AlphaFoldDB" id="B4KKR8"/>
<proteinExistence type="predicted"/>
<protein>
    <submittedName>
        <fullName evidence="2">Uncharacterized protein</fullName>
    </submittedName>
</protein>
<name>B4KKR8_DROMO</name>
<dbReference type="EMBL" id="CH933807">
    <property type="protein sequence ID" value="EDW12732.1"/>
    <property type="molecule type" value="Genomic_DNA"/>
</dbReference>
<gene>
    <name evidence="2" type="primary">Dmoj\GI23359</name>
    <name evidence="2" type="ORF">Dmoj_GI23359</name>
</gene>
<dbReference type="HOGENOM" id="CLU_202071_0_0_1"/>
<dbReference type="Proteomes" id="UP000009192">
    <property type="component" value="Unassembled WGS sequence"/>
</dbReference>
<reference evidence="2 3" key="1">
    <citation type="journal article" date="2007" name="Nature">
        <title>Evolution of genes and genomes on the Drosophila phylogeny.</title>
        <authorList>
            <consortium name="Drosophila 12 Genomes Consortium"/>
            <person name="Clark A.G."/>
            <person name="Eisen M.B."/>
            <person name="Smith D.R."/>
            <person name="Bergman C.M."/>
            <person name="Oliver B."/>
            <person name="Markow T.A."/>
            <person name="Kaufman T.C."/>
            <person name="Kellis M."/>
            <person name="Gelbart W."/>
            <person name="Iyer V.N."/>
            <person name="Pollard D.A."/>
            <person name="Sackton T.B."/>
            <person name="Larracuente A.M."/>
            <person name="Singh N.D."/>
            <person name="Abad J.P."/>
            <person name="Abt D.N."/>
            <person name="Adryan B."/>
            <person name="Aguade M."/>
            <person name="Akashi H."/>
            <person name="Anderson W.W."/>
            <person name="Aquadro C.F."/>
            <person name="Ardell D.H."/>
            <person name="Arguello R."/>
            <person name="Artieri C.G."/>
            <person name="Barbash D.A."/>
            <person name="Barker D."/>
            <person name="Barsanti P."/>
            <person name="Batterham P."/>
            <person name="Batzoglou S."/>
            <person name="Begun D."/>
            <person name="Bhutkar A."/>
            <person name="Blanco E."/>
            <person name="Bosak S.A."/>
            <person name="Bradley R.K."/>
            <person name="Brand A.D."/>
            <person name="Brent M.R."/>
            <person name="Brooks A.N."/>
            <person name="Brown R.H."/>
            <person name="Butlin R.K."/>
            <person name="Caggese C."/>
            <person name="Calvi B.R."/>
            <person name="Bernardo de Carvalho A."/>
            <person name="Caspi A."/>
            <person name="Castrezana S."/>
            <person name="Celniker S.E."/>
            <person name="Chang J.L."/>
            <person name="Chapple C."/>
            <person name="Chatterji S."/>
            <person name="Chinwalla A."/>
            <person name="Civetta A."/>
            <person name="Clifton S.W."/>
            <person name="Comeron J.M."/>
            <person name="Costello J.C."/>
            <person name="Coyne J.A."/>
            <person name="Daub J."/>
            <person name="David R.G."/>
            <person name="Delcher A.L."/>
            <person name="Delehaunty K."/>
            <person name="Do C.B."/>
            <person name="Ebling H."/>
            <person name="Edwards K."/>
            <person name="Eickbush T."/>
            <person name="Evans J.D."/>
            <person name="Filipski A."/>
            <person name="Findeiss S."/>
            <person name="Freyhult E."/>
            <person name="Fulton L."/>
            <person name="Fulton R."/>
            <person name="Garcia A.C."/>
            <person name="Gardiner A."/>
            <person name="Garfield D.A."/>
            <person name="Garvin B.E."/>
            <person name="Gibson G."/>
            <person name="Gilbert D."/>
            <person name="Gnerre S."/>
            <person name="Godfrey J."/>
            <person name="Good R."/>
            <person name="Gotea V."/>
            <person name="Gravely B."/>
            <person name="Greenberg A.J."/>
            <person name="Griffiths-Jones S."/>
            <person name="Gross S."/>
            <person name="Guigo R."/>
            <person name="Gustafson E.A."/>
            <person name="Haerty W."/>
            <person name="Hahn M.W."/>
            <person name="Halligan D.L."/>
            <person name="Halpern A.L."/>
            <person name="Halter G.M."/>
            <person name="Han M.V."/>
            <person name="Heger A."/>
            <person name="Hillier L."/>
            <person name="Hinrichs A.S."/>
            <person name="Holmes I."/>
            <person name="Hoskins R.A."/>
            <person name="Hubisz M.J."/>
            <person name="Hultmark D."/>
            <person name="Huntley M.A."/>
            <person name="Jaffe D.B."/>
            <person name="Jagadeeshan S."/>
            <person name="Jeck W.R."/>
            <person name="Johnson J."/>
            <person name="Jones C.D."/>
            <person name="Jordan W.C."/>
            <person name="Karpen G.H."/>
            <person name="Kataoka E."/>
            <person name="Keightley P.D."/>
            <person name="Kheradpour P."/>
            <person name="Kirkness E.F."/>
            <person name="Koerich L.B."/>
            <person name="Kristiansen K."/>
            <person name="Kudrna D."/>
            <person name="Kulathinal R.J."/>
            <person name="Kumar S."/>
            <person name="Kwok R."/>
            <person name="Lander E."/>
            <person name="Langley C.H."/>
            <person name="Lapoint R."/>
            <person name="Lazzaro B.P."/>
            <person name="Lee S.J."/>
            <person name="Levesque L."/>
            <person name="Li R."/>
            <person name="Lin C.F."/>
            <person name="Lin M.F."/>
            <person name="Lindblad-Toh K."/>
            <person name="Llopart A."/>
            <person name="Long M."/>
            <person name="Low L."/>
            <person name="Lozovsky E."/>
            <person name="Lu J."/>
            <person name="Luo M."/>
            <person name="Machado C.A."/>
            <person name="Makalowski W."/>
            <person name="Marzo M."/>
            <person name="Matsuda M."/>
            <person name="Matzkin L."/>
            <person name="McAllister B."/>
            <person name="McBride C.S."/>
            <person name="McKernan B."/>
            <person name="McKernan K."/>
            <person name="Mendez-Lago M."/>
            <person name="Minx P."/>
            <person name="Mollenhauer M.U."/>
            <person name="Montooth K."/>
            <person name="Mount S.M."/>
            <person name="Mu X."/>
            <person name="Myers E."/>
            <person name="Negre B."/>
            <person name="Newfeld S."/>
            <person name="Nielsen R."/>
            <person name="Noor M.A."/>
            <person name="O'Grady P."/>
            <person name="Pachter L."/>
            <person name="Papaceit M."/>
            <person name="Parisi M.J."/>
            <person name="Parisi M."/>
            <person name="Parts L."/>
            <person name="Pedersen J.S."/>
            <person name="Pesole G."/>
            <person name="Phillippy A.M."/>
            <person name="Ponting C.P."/>
            <person name="Pop M."/>
            <person name="Porcelli D."/>
            <person name="Powell J.R."/>
            <person name="Prohaska S."/>
            <person name="Pruitt K."/>
            <person name="Puig M."/>
            <person name="Quesneville H."/>
            <person name="Ram K.R."/>
            <person name="Rand D."/>
            <person name="Rasmussen M.D."/>
            <person name="Reed L.K."/>
            <person name="Reenan R."/>
            <person name="Reily A."/>
            <person name="Remington K.A."/>
            <person name="Rieger T.T."/>
            <person name="Ritchie M.G."/>
            <person name="Robin C."/>
            <person name="Rogers Y.H."/>
            <person name="Rohde C."/>
            <person name="Rozas J."/>
            <person name="Rubenfield M.J."/>
            <person name="Ruiz A."/>
            <person name="Russo S."/>
            <person name="Salzberg S.L."/>
            <person name="Sanchez-Gracia A."/>
            <person name="Saranga D.J."/>
            <person name="Sato H."/>
            <person name="Schaeffer S.W."/>
            <person name="Schatz M.C."/>
            <person name="Schlenke T."/>
            <person name="Schwartz R."/>
            <person name="Segarra C."/>
            <person name="Singh R.S."/>
            <person name="Sirot L."/>
            <person name="Sirota M."/>
            <person name="Sisneros N.B."/>
            <person name="Smith C.D."/>
            <person name="Smith T.F."/>
            <person name="Spieth J."/>
            <person name="Stage D.E."/>
            <person name="Stark A."/>
            <person name="Stephan W."/>
            <person name="Strausberg R.L."/>
            <person name="Strempel S."/>
            <person name="Sturgill D."/>
            <person name="Sutton G."/>
            <person name="Sutton G.G."/>
            <person name="Tao W."/>
            <person name="Teichmann S."/>
            <person name="Tobari Y.N."/>
            <person name="Tomimura Y."/>
            <person name="Tsolas J.M."/>
            <person name="Valente V.L."/>
            <person name="Venter E."/>
            <person name="Venter J.C."/>
            <person name="Vicario S."/>
            <person name="Vieira F.G."/>
            <person name="Vilella A.J."/>
            <person name="Villasante A."/>
            <person name="Walenz B."/>
            <person name="Wang J."/>
            <person name="Wasserman M."/>
            <person name="Watts T."/>
            <person name="Wilson D."/>
            <person name="Wilson R.K."/>
            <person name="Wing R.A."/>
            <person name="Wolfner M.F."/>
            <person name="Wong A."/>
            <person name="Wong G.K."/>
            <person name="Wu C.I."/>
            <person name="Wu G."/>
            <person name="Yamamoto D."/>
            <person name="Yang H.P."/>
            <person name="Yang S.P."/>
            <person name="Yorke J.A."/>
            <person name="Yoshida K."/>
            <person name="Zdobnov E."/>
            <person name="Zhang P."/>
            <person name="Zhang Y."/>
            <person name="Zimin A.V."/>
            <person name="Baldwin J."/>
            <person name="Abdouelleil A."/>
            <person name="Abdulkadir J."/>
            <person name="Abebe A."/>
            <person name="Abera B."/>
            <person name="Abreu J."/>
            <person name="Acer S.C."/>
            <person name="Aftuck L."/>
            <person name="Alexander A."/>
            <person name="An P."/>
            <person name="Anderson E."/>
            <person name="Anderson S."/>
            <person name="Arachi H."/>
            <person name="Azer M."/>
            <person name="Bachantsang P."/>
            <person name="Barry A."/>
            <person name="Bayul T."/>
            <person name="Berlin A."/>
            <person name="Bessette D."/>
            <person name="Bloom T."/>
            <person name="Blye J."/>
            <person name="Boguslavskiy L."/>
            <person name="Bonnet C."/>
            <person name="Boukhgalter B."/>
            <person name="Bourzgui I."/>
            <person name="Brown A."/>
            <person name="Cahill P."/>
            <person name="Channer S."/>
            <person name="Cheshatsang Y."/>
            <person name="Chuda L."/>
            <person name="Citroen M."/>
            <person name="Collymore A."/>
            <person name="Cooke P."/>
            <person name="Costello M."/>
            <person name="D'Aco K."/>
            <person name="Daza R."/>
            <person name="De Haan G."/>
            <person name="DeGray S."/>
            <person name="DeMaso C."/>
            <person name="Dhargay N."/>
            <person name="Dooley K."/>
            <person name="Dooley E."/>
            <person name="Doricent M."/>
            <person name="Dorje P."/>
            <person name="Dorjee K."/>
            <person name="Dupes A."/>
            <person name="Elong R."/>
            <person name="Falk J."/>
            <person name="Farina A."/>
            <person name="Faro S."/>
            <person name="Ferguson D."/>
            <person name="Fisher S."/>
            <person name="Foley C.D."/>
            <person name="Franke A."/>
            <person name="Friedrich D."/>
            <person name="Gadbois L."/>
            <person name="Gearin G."/>
            <person name="Gearin C.R."/>
            <person name="Giannoukos G."/>
            <person name="Goode T."/>
            <person name="Graham J."/>
            <person name="Grandbois E."/>
            <person name="Grewal S."/>
            <person name="Gyaltsen K."/>
            <person name="Hafez N."/>
            <person name="Hagos B."/>
            <person name="Hall J."/>
            <person name="Henson C."/>
            <person name="Hollinger A."/>
            <person name="Honan T."/>
            <person name="Huard M.D."/>
            <person name="Hughes L."/>
            <person name="Hurhula B."/>
            <person name="Husby M.E."/>
            <person name="Kamat A."/>
            <person name="Kanga B."/>
            <person name="Kashin S."/>
            <person name="Khazanovich D."/>
            <person name="Kisner P."/>
            <person name="Lance K."/>
            <person name="Lara M."/>
            <person name="Lee W."/>
            <person name="Lennon N."/>
            <person name="Letendre F."/>
            <person name="LeVine R."/>
            <person name="Lipovsky A."/>
            <person name="Liu X."/>
            <person name="Liu J."/>
            <person name="Liu S."/>
            <person name="Lokyitsang T."/>
            <person name="Lokyitsang Y."/>
            <person name="Lubonja R."/>
            <person name="Lui A."/>
            <person name="MacDonald P."/>
            <person name="Magnisalis V."/>
            <person name="Maru K."/>
            <person name="Matthews C."/>
            <person name="McCusker W."/>
            <person name="McDonough S."/>
            <person name="Mehta T."/>
            <person name="Meldrim J."/>
            <person name="Meneus L."/>
            <person name="Mihai O."/>
            <person name="Mihalev A."/>
            <person name="Mihova T."/>
            <person name="Mittelman R."/>
            <person name="Mlenga V."/>
            <person name="Montmayeur A."/>
            <person name="Mulrain L."/>
            <person name="Navidi A."/>
            <person name="Naylor J."/>
            <person name="Negash T."/>
            <person name="Nguyen T."/>
            <person name="Nguyen N."/>
            <person name="Nicol R."/>
            <person name="Norbu C."/>
            <person name="Norbu N."/>
            <person name="Novod N."/>
            <person name="O'Neill B."/>
            <person name="Osman S."/>
            <person name="Markiewicz E."/>
            <person name="Oyono O.L."/>
            <person name="Patti C."/>
            <person name="Phunkhang P."/>
            <person name="Pierre F."/>
            <person name="Priest M."/>
            <person name="Raghuraman S."/>
            <person name="Rege F."/>
            <person name="Reyes R."/>
            <person name="Rise C."/>
            <person name="Rogov P."/>
            <person name="Ross K."/>
            <person name="Ryan E."/>
            <person name="Settipalli S."/>
            <person name="Shea T."/>
            <person name="Sherpa N."/>
            <person name="Shi L."/>
            <person name="Shih D."/>
            <person name="Sparrow T."/>
            <person name="Spaulding J."/>
            <person name="Stalker J."/>
            <person name="Stange-Thomann N."/>
            <person name="Stavropoulos S."/>
            <person name="Stone C."/>
            <person name="Strader C."/>
            <person name="Tesfaye S."/>
            <person name="Thomson T."/>
            <person name="Thoulutsang Y."/>
            <person name="Thoulutsang D."/>
            <person name="Topham K."/>
            <person name="Topping I."/>
            <person name="Tsamla T."/>
            <person name="Vassiliev H."/>
            <person name="Vo A."/>
            <person name="Wangchuk T."/>
            <person name="Wangdi T."/>
            <person name="Weiand M."/>
            <person name="Wilkinson J."/>
            <person name="Wilson A."/>
            <person name="Yadav S."/>
            <person name="Young G."/>
            <person name="Yu Q."/>
            <person name="Zembek L."/>
            <person name="Zhong D."/>
            <person name="Zimmer A."/>
            <person name="Zwirko Z."/>
            <person name="Jaffe D.B."/>
            <person name="Alvarez P."/>
            <person name="Brockman W."/>
            <person name="Butler J."/>
            <person name="Chin C."/>
            <person name="Gnerre S."/>
            <person name="Grabherr M."/>
            <person name="Kleber M."/>
            <person name="Mauceli E."/>
            <person name="MacCallum I."/>
        </authorList>
    </citation>
    <scope>NUCLEOTIDE SEQUENCE [LARGE SCALE GENOMIC DNA]</scope>
    <source>
        <strain evidence="3">Tucson 15081-1352.22</strain>
    </source>
</reference>
<dbReference type="KEGG" id="dmo:Dmoj_GI23359"/>
<accession>B4KKR8</accession>
<evidence type="ECO:0000313" key="3">
    <source>
        <dbReference type="Proteomes" id="UP000009192"/>
    </source>
</evidence>